<evidence type="ECO:0000313" key="2">
    <source>
        <dbReference type="Proteomes" id="UP000056905"/>
    </source>
</evidence>
<keyword evidence="2" id="KW-1185">Reference proteome</keyword>
<dbReference type="AlphaFoldDB" id="A0A0P0P0T3"/>
<name>A0A0P0P0T3_9CAUL</name>
<sequence length="87" mass="9517">MPTLTMYNHETVALDGEAFSDCEFRGCRLVYSGGDAPTFSGCRFDDCEWKFDDAAERTLAHLKLVWNNGGKAPVQALIKEITGGGGR</sequence>
<dbReference type="OrthoDB" id="2623511at2"/>
<dbReference type="RefSeq" id="WP_062147317.1">
    <property type="nucleotide sequence ID" value="NZ_CP013002.1"/>
</dbReference>
<organism evidence="1 2">
    <name type="scientific">Caulobacter henricii</name>
    <dbReference type="NCBI Taxonomy" id="69395"/>
    <lineage>
        <taxon>Bacteria</taxon>
        <taxon>Pseudomonadati</taxon>
        <taxon>Pseudomonadota</taxon>
        <taxon>Alphaproteobacteria</taxon>
        <taxon>Caulobacterales</taxon>
        <taxon>Caulobacteraceae</taxon>
        <taxon>Caulobacter</taxon>
    </lineage>
</organism>
<dbReference type="EMBL" id="CP013002">
    <property type="protein sequence ID" value="ALL13844.1"/>
    <property type="molecule type" value="Genomic_DNA"/>
</dbReference>
<dbReference type="STRING" id="69395.AQ619_11145"/>
<reference evidence="1 2" key="1">
    <citation type="submission" date="2015-10" db="EMBL/GenBank/DDBJ databases">
        <title>Conservation of the essential genome among Caulobacter and Brevundimonas species.</title>
        <authorList>
            <person name="Scott D."/>
            <person name="Ely B."/>
        </authorList>
    </citation>
    <scope>NUCLEOTIDE SEQUENCE [LARGE SCALE GENOMIC DNA]</scope>
    <source>
        <strain evidence="1 2">CB4</strain>
    </source>
</reference>
<gene>
    <name evidence="1" type="ORF">AQ619_11145</name>
</gene>
<protein>
    <submittedName>
        <fullName evidence="1">Uncharacterized protein</fullName>
    </submittedName>
</protein>
<proteinExistence type="predicted"/>
<evidence type="ECO:0000313" key="1">
    <source>
        <dbReference type="EMBL" id="ALL13844.1"/>
    </source>
</evidence>
<dbReference type="Proteomes" id="UP000056905">
    <property type="component" value="Chromosome"/>
</dbReference>
<accession>A0A0P0P0T3</accession>
<dbReference type="KEGG" id="chq:AQ619_11145"/>